<feature type="region of interest" description="Disordered" evidence="1">
    <location>
        <begin position="1426"/>
        <end position="1450"/>
    </location>
</feature>
<feature type="compositionally biased region" description="Basic and acidic residues" evidence="1">
    <location>
        <begin position="1024"/>
        <end position="1036"/>
    </location>
</feature>
<feature type="region of interest" description="Disordered" evidence="1">
    <location>
        <begin position="1019"/>
        <end position="1039"/>
    </location>
</feature>
<accession>A0A7Y9KGZ7</accession>
<keyword evidence="3" id="KW-1185">Reference proteome</keyword>
<feature type="compositionally biased region" description="Polar residues" evidence="1">
    <location>
        <begin position="1438"/>
        <end position="1450"/>
    </location>
</feature>
<evidence type="ECO:0000313" key="3">
    <source>
        <dbReference type="Proteomes" id="UP000591272"/>
    </source>
</evidence>
<gene>
    <name evidence="2" type="ORF">BJ999_005814</name>
</gene>
<feature type="region of interest" description="Disordered" evidence="1">
    <location>
        <begin position="607"/>
        <end position="630"/>
    </location>
</feature>
<evidence type="ECO:0000313" key="2">
    <source>
        <dbReference type="EMBL" id="NYE15518.1"/>
    </source>
</evidence>
<dbReference type="RefSeq" id="WP_179836198.1">
    <property type="nucleotide sequence ID" value="NZ_BMRD01000004.1"/>
</dbReference>
<evidence type="ECO:0000256" key="1">
    <source>
        <dbReference type="SAM" id="MobiDB-lite"/>
    </source>
</evidence>
<feature type="compositionally biased region" description="Acidic residues" evidence="1">
    <location>
        <begin position="609"/>
        <end position="618"/>
    </location>
</feature>
<proteinExistence type="predicted"/>
<dbReference type="EMBL" id="JACCBT010000001">
    <property type="protein sequence ID" value="NYE15518.1"/>
    <property type="molecule type" value="Genomic_DNA"/>
</dbReference>
<comment type="caution">
    <text evidence="2">The sequence shown here is derived from an EMBL/GenBank/DDBJ whole genome shotgun (WGS) entry which is preliminary data.</text>
</comment>
<name>A0A7Y9KGZ7_9ACTN</name>
<organism evidence="2 3">
    <name type="scientific">Actinomadura citrea</name>
    <dbReference type="NCBI Taxonomy" id="46158"/>
    <lineage>
        <taxon>Bacteria</taxon>
        <taxon>Bacillati</taxon>
        <taxon>Actinomycetota</taxon>
        <taxon>Actinomycetes</taxon>
        <taxon>Streptosporangiales</taxon>
        <taxon>Thermomonosporaceae</taxon>
        <taxon>Actinomadura</taxon>
    </lineage>
</organism>
<sequence length="1450" mass="157569">MSVLFPIVVGRDVVPLGGEYSVDDDGFRFNAVAEGQQELAAIAPTSSLAVLGEPGIGKSRALQELTVGDDEVIHIGLDTVADVWDLQHRLSQVDSAVAKGGAADRLTLVLDGMDECPIPSKSLIHHLESELQRHRSLRILLGCRTADWPEALGARLRVLLPSFEVVELLPLRRTDVAALAATRGVDGDAFLDAVVDAGAVPLAVLPLTLDLLLITYQQAGHLPDSAAELYEQGLLRLVEDPDPDREATKKPAGSGPQRLAVAAKLAAYGMLCGRSTIARTVPIAADELLAGELAAGTERIEGGELTVTAELVDATLTTALFTSRGPGRFVVVHASIAAYLTARYLTTHVVPEHQLRALLTRTNSLGSTRVPSRLRETAAWLVALAPDRNGWLVDVDPHTIVTHAGLVNVAAVRRALVDYLLDAPDPELRTDRRRWRLAHPGLAEQLRPALRAPLAQDAGPHLGHPVSRRAWVAVEIARRAGGHASVPDMVELLLSNTTNSYLRSSVAHALIDLDATTASRTLRAVLDEVIAYPDHDPQDQLRGLALEANWPANLTAAELAAALTHPQADDFIGSYALFLGRFLDDVDDQTLTDLVRAVTPTVDTVSSDSADEWVDEENPPSGATPAALDPLLTGTRRGARVMTTLLSRALDSTQLHITVNEVGWLLATAVQHHQDVAAPDRFEDASDAENSLRRSVVLATLRHIPPEQAGLVVVGLRGSRTRGLVTDADLAWLLSLGGTEWAMHAVRLIQFVFDRTDLDQQELVWAHQGEPIFDDSVGPWFDAVEIDSPAADRMRQEHEWSLQRDGTWKGAAAHKSALDAAWAGCAQGEPEGFLTLCAQLRVDSKTGGLTVDDDLLSWPSYPLIPVDEAVLLSSAERYLYSDDAVGDAWLDEPGSLPFSAFVGYVALAYLARRDDGNARLEALPQQVWQRWTPTILWLDGFGDPTIHAILKGKAQQRAPDAYRQYALRYVEAMAQAGRLLGSLDDIAPGYDDTMGDRLDALLHNVADTVTRVVADLNKPTDLVDDPHQPRPPENDLRSSLSTSCDIAAHLARFLLPRREQTRVWVRDLADGSTSIEVRVLATEALLATGLLDWDDVIASMQSNEDFGVALVVALARQRGDEVVLPQLTDLQLTELWRWVDARWSSQTDTLTDGFASDDQHVRDWRNGIVAELQTRATPDALAALAELVASRPGDYRLQAALAHAEARDHEESWRGVKVAELTALLANAQGTLVNDDDALYRAVLTSLNRFATRMHDIGQTLWNETRPPPTAADATKVWNPKYEPDVSAALGDHLAQEFGEHLVVNREVLVKQTTSKGHGLSVDVLPTATEAAAGRRLPSCPIEVKGCWNTHLFTDLQEQLVSDYLPATGATRGIYVCAWFATEHWNDLADPRRRTAAARDREQTVRSLTSAAQAASQSGDIEVTALIIDIPRPAPSSRAGTETTETRQPS</sequence>
<protein>
    <submittedName>
        <fullName evidence="2">Uncharacterized protein</fullName>
    </submittedName>
</protein>
<reference evidence="2 3" key="1">
    <citation type="submission" date="2020-07" db="EMBL/GenBank/DDBJ databases">
        <title>Sequencing the genomes of 1000 actinobacteria strains.</title>
        <authorList>
            <person name="Klenk H.-P."/>
        </authorList>
    </citation>
    <scope>NUCLEOTIDE SEQUENCE [LARGE SCALE GENOMIC DNA]</scope>
    <source>
        <strain evidence="2 3">DSM 43461</strain>
    </source>
</reference>
<dbReference type="Proteomes" id="UP000591272">
    <property type="component" value="Unassembled WGS sequence"/>
</dbReference>